<feature type="compositionally biased region" description="Basic and acidic residues" evidence="1">
    <location>
        <begin position="123"/>
        <end position="138"/>
    </location>
</feature>
<protein>
    <submittedName>
        <fullName evidence="2">HPr</fullName>
    </submittedName>
</protein>
<organism evidence="2 3">
    <name type="scientific">Pseudomonas syringae</name>
    <dbReference type="NCBI Taxonomy" id="317"/>
    <lineage>
        <taxon>Bacteria</taxon>
        <taxon>Pseudomonadati</taxon>
        <taxon>Pseudomonadota</taxon>
        <taxon>Gammaproteobacteria</taxon>
        <taxon>Pseudomonadales</taxon>
        <taxon>Pseudomonadaceae</taxon>
        <taxon>Pseudomonas</taxon>
    </lineage>
</organism>
<dbReference type="EMBL" id="JPQU01000055">
    <property type="protein sequence ID" value="KFE53759.1"/>
    <property type="molecule type" value="Genomic_DNA"/>
</dbReference>
<accession>A0A085VE96</accession>
<evidence type="ECO:0000256" key="1">
    <source>
        <dbReference type="SAM" id="MobiDB-lite"/>
    </source>
</evidence>
<gene>
    <name evidence="2" type="ORF">IV01_18845</name>
</gene>
<reference evidence="2 3" key="1">
    <citation type="submission" date="2014-07" db="EMBL/GenBank/DDBJ databases">
        <title>Draft Genome Sequences of Environmental Pseudomonas syringae strains.</title>
        <authorList>
            <person name="Baltrus D.A."/>
            <person name="Berge O."/>
            <person name="Morris C."/>
        </authorList>
    </citation>
    <scope>NUCLEOTIDE SEQUENCE [LARGE SCALE GENOMIC DNA]</scope>
    <source>
        <strain evidence="2 3">GAW0119</strain>
    </source>
</reference>
<evidence type="ECO:0000313" key="3">
    <source>
        <dbReference type="Proteomes" id="UP000028631"/>
    </source>
</evidence>
<feature type="compositionally biased region" description="Acidic residues" evidence="1">
    <location>
        <begin position="107"/>
        <end position="122"/>
    </location>
</feature>
<name>A0A085VE96_PSESX</name>
<comment type="caution">
    <text evidence="2">The sequence shown here is derived from an EMBL/GenBank/DDBJ whole genome shotgun (WGS) entry which is preliminary data.</text>
</comment>
<proteinExistence type="predicted"/>
<dbReference type="AlphaFoldDB" id="A0A085VE96"/>
<feature type="compositionally biased region" description="Basic and acidic residues" evidence="1">
    <location>
        <begin position="51"/>
        <end position="60"/>
    </location>
</feature>
<dbReference type="PATRIC" id="fig|317.175.peg.3930"/>
<keyword evidence="3" id="KW-1185">Reference proteome</keyword>
<sequence length="138" mass="15367">MNDSRRPYGATQPEPIDDNEDRMGSMEELDFDEEEPSARIGDMIPEDELEHEIPEKRVREAGMTGASTPDHHPTDDDLDPEILIREDGARSAHEEGDDRPADFDLTVVDEDDIGGGDGLDEAELGRLDPLDGKPEKRD</sequence>
<evidence type="ECO:0000313" key="2">
    <source>
        <dbReference type="EMBL" id="KFE53759.1"/>
    </source>
</evidence>
<dbReference type="RefSeq" id="WP_032630270.1">
    <property type="nucleotide sequence ID" value="NZ_JPQU01000055.1"/>
</dbReference>
<feature type="region of interest" description="Disordered" evidence="1">
    <location>
        <begin position="1"/>
        <end position="138"/>
    </location>
</feature>
<feature type="compositionally biased region" description="Basic and acidic residues" evidence="1">
    <location>
        <begin position="82"/>
        <end position="102"/>
    </location>
</feature>
<dbReference type="OrthoDB" id="7026815at2"/>
<dbReference type="Proteomes" id="UP000028631">
    <property type="component" value="Unassembled WGS sequence"/>
</dbReference>